<evidence type="ECO:0000256" key="4">
    <source>
        <dbReference type="ARBA" id="ARBA00023014"/>
    </source>
</evidence>
<reference evidence="6 7" key="1">
    <citation type="submission" date="2024-01" db="EMBL/GenBank/DDBJ databases">
        <title>novel species in genus Adlercreutzia.</title>
        <authorList>
            <person name="Liu X."/>
        </authorList>
    </citation>
    <scope>NUCLEOTIDE SEQUENCE [LARGE SCALE GENOMIC DNA]</scope>
    <source>
        <strain evidence="6 7">R7</strain>
    </source>
</reference>
<dbReference type="InterPro" id="IPR050954">
    <property type="entry name" value="ET_IronSulfur_Cluster-Binding"/>
</dbReference>
<keyword evidence="1" id="KW-0004">4Fe-4S</keyword>
<protein>
    <submittedName>
        <fullName evidence="6">4Fe-4S dicluster domain-containing protein</fullName>
    </submittedName>
</protein>
<dbReference type="PANTHER" id="PTHR43177">
    <property type="entry name" value="PROTEIN NRFC"/>
    <property type="match status" value="1"/>
</dbReference>
<dbReference type="EMBL" id="JAYMFF010000017">
    <property type="protein sequence ID" value="MEC4176550.1"/>
    <property type="molecule type" value="Genomic_DNA"/>
</dbReference>
<keyword evidence="2" id="KW-0479">Metal-binding</keyword>
<accession>A0ABU6IJB0</accession>
<keyword evidence="3" id="KW-0408">Iron</keyword>
<dbReference type="Proteomes" id="UP001349994">
    <property type="component" value="Unassembled WGS sequence"/>
</dbReference>
<feature type="domain" description="4Fe-4S ferredoxin-type" evidence="5">
    <location>
        <begin position="11"/>
        <end position="42"/>
    </location>
</feature>
<dbReference type="PANTHER" id="PTHR43177:SF3">
    <property type="entry name" value="PROTEIN NRFC HOMOLOG"/>
    <property type="match status" value="1"/>
</dbReference>
<keyword evidence="4" id="KW-0411">Iron-sulfur</keyword>
<dbReference type="Gene3D" id="3.30.70.20">
    <property type="match status" value="2"/>
</dbReference>
<evidence type="ECO:0000256" key="1">
    <source>
        <dbReference type="ARBA" id="ARBA00022485"/>
    </source>
</evidence>
<dbReference type="InterPro" id="IPR017896">
    <property type="entry name" value="4Fe4S_Fe-S-bd"/>
</dbReference>
<dbReference type="Pfam" id="PF13247">
    <property type="entry name" value="Fer4_11"/>
    <property type="match status" value="2"/>
</dbReference>
<evidence type="ECO:0000259" key="5">
    <source>
        <dbReference type="PROSITE" id="PS51379"/>
    </source>
</evidence>
<feature type="domain" description="4Fe-4S ferredoxin-type" evidence="5">
    <location>
        <begin position="44"/>
        <end position="73"/>
    </location>
</feature>
<sequence>MDSMAGEYPNCTLQHYPVACQHCADAPCLEVCPTGATMKDEETGIVTVDVETCIGCKTCMQACPYEVRVYNDGEPKYAMEFAVGFADAPQHVANTVEKCTMCANLVARGEKPMCVQACVGYARFFGDLDDPESEVSKLIAERDWEQLLPEQGTNPSVYYLK</sequence>
<evidence type="ECO:0000256" key="3">
    <source>
        <dbReference type="ARBA" id="ARBA00023004"/>
    </source>
</evidence>
<gene>
    <name evidence="6" type="ORF">VIN30_08845</name>
</gene>
<evidence type="ECO:0000256" key="2">
    <source>
        <dbReference type="ARBA" id="ARBA00022723"/>
    </source>
</evidence>
<dbReference type="PROSITE" id="PS51379">
    <property type="entry name" value="4FE4S_FER_2"/>
    <property type="match status" value="2"/>
</dbReference>
<evidence type="ECO:0000313" key="7">
    <source>
        <dbReference type="Proteomes" id="UP001349994"/>
    </source>
</evidence>
<organism evidence="6 7">
    <name type="scientific">Adlercreutzia wanghongyangiae</name>
    <dbReference type="NCBI Taxonomy" id="3111451"/>
    <lineage>
        <taxon>Bacteria</taxon>
        <taxon>Bacillati</taxon>
        <taxon>Actinomycetota</taxon>
        <taxon>Coriobacteriia</taxon>
        <taxon>Eggerthellales</taxon>
        <taxon>Eggerthellaceae</taxon>
        <taxon>Adlercreutzia</taxon>
    </lineage>
</organism>
<dbReference type="CDD" id="cd10551">
    <property type="entry name" value="PsrB"/>
    <property type="match status" value="1"/>
</dbReference>
<comment type="caution">
    <text evidence="6">The sequence shown here is derived from an EMBL/GenBank/DDBJ whole genome shotgun (WGS) entry which is preliminary data.</text>
</comment>
<keyword evidence="7" id="KW-1185">Reference proteome</keyword>
<dbReference type="SUPFAM" id="SSF54862">
    <property type="entry name" value="4Fe-4S ferredoxins"/>
    <property type="match status" value="1"/>
</dbReference>
<evidence type="ECO:0000313" key="6">
    <source>
        <dbReference type="EMBL" id="MEC4176550.1"/>
    </source>
</evidence>
<dbReference type="PROSITE" id="PS00198">
    <property type="entry name" value="4FE4S_FER_1"/>
    <property type="match status" value="1"/>
</dbReference>
<dbReference type="RefSeq" id="WP_338210928.1">
    <property type="nucleotide sequence ID" value="NZ_JAYMFF010000017.1"/>
</dbReference>
<name>A0ABU6IJB0_9ACTN</name>
<dbReference type="InterPro" id="IPR017900">
    <property type="entry name" value="4Fe4S_Fe_S_CS"/>
</dbReference>
<proteinExistence type="predicted"/>